<comment type="caution">
    <text evidence="1">The sequence shown here is derived from an EMBL/GenBank/DDBJ whole genome shotgun (WGS) entry which is preliminary data.</text>
</comment>
<evidence type="ECO:0000313" key="1">
    <source>
        <dbReference type="EMBL" id="GAG11307.1"/>
    </source>
</evidence>
<reference evidence="1" key="1">
    <citation type="journal article" date="2014" name="Front. Microbiol.">
        <title>High frequency of phylogenetically diverse reductive dehalogenase-homologous genes in deep subseafloor sedimentary metagenomes.</title>
        <authorList>
            <person name="Kawai M."/>
            <person name="Futagami T."/>
            <person name="Toyoda A."/>
            <person name="Takaki Y."/>
            <person name="Nishi S."/>
            <person name="Hori S."/>
            <person name="Arai W."/>
            <person name="Tsubouchi T."/>
            <person name="Morono Y."/>
            <person name="Uchiyama I."/>
            <person name="Ito T."/>
            <person name="Fujiyama A."/>
            <person name="Inagaki F."/>
            <person name="Takami H."/>
        </authorList>
    </citation>
    <scope>NUCLEOTIDE SEQUENCE</scope>
    <source>
        <strain evidence="1">Expedition CK06-06</strain>
    </source>
</reference>
<proteinExistence type="predicted"/>
<dbReference type="EMBL" id="BARS01024735">
    <property type="protein sequence ID" value="GAG11307.1"/>
    <property type="molecule type" value="Genomic_DNA"/>
</dbReference>
<dbReference type="AlphaFoldDB" id="X0VJB9"/>
<organism evidence="1">
    <name type="scientific">marine sediment metagenome</name>
    <dbReference type="NCBI Taxonomy" id="412755"/>
    <lineage>
        <taxon>unclassified sequences</taxon>
        <taxon>metagenomes</taxon>
        <taxon>ecological metagenomes</taxon>
    </lineage>
</organism>
<name>X0VJB9_9ZZZZ</name>
<feature type="non-terminal residue" evidence="1">
    <location>
        <position position="1"/>
    </location>
</feature>
<sequence length="75" mass="7706">GIASAVAGLTFTAFVQEANEIKFTAAAADTIRNAASVSASAGNIRASTVGNVVVLECINTTEWFVKSIIGSWTLT</sequence>
<accession>X0VJB9</accession>
<protein>
    <submittedName>
        <fullName evidence="1">Uncharacterized protein</fullName>
    </submittedName>
</protein>
<gene>
    <name evidence="1" type="ORF">S01H1_39222</name>
</gene>